<evidence type="ECO:0000313" key="1">
    <source>
        <dbReference type="EnsemblMetazoa" id="RPRC003156-PA"/>
    </source>
</evidence>
<protein>
    <submittedName>
        <fullName evidence="1">Uncharacterized protein</fullName>
    </submittedName>
</protein>
<organism evidence="1 2">
    <name type="scientific">Rhodnius prolixus</name>
    <name type="common">Triatomid bug</name>
    <dbReference type="NCBI Taxonomy" id="13249"/>
    <lineage>
        <taxon>Eukaryota</taxon>
        <taxon>Metazoa</taxon>
        <taxon>Ecdysozoa</taxon>
        <taxon>Arthropoda</taxon>
        <taxon>Hexapoda</taxon>
        <taxon>Insecta</taxon>
        <taxon>Pterygota</taxon>
        <taxon>Neoptera</taxon>
        <taxon>Paraneoptera</taxon>
        <taxon>Hemiptera</taxon>
        <taxon>Heteroptera</taxon>
        <taxon>Panheteroptera</taxon>
        <taxon>Cimicomorpha</taxon>
        <taxon>Reduviidae</taxon>
        <taxon>Triatominae</taxon>
        <taxon>Rhodnius</taxon>
    </lineage>
</organism>
<sequence length="51" mass="5738">MNAEVFGNWMVAILFYRRIITETVGGVLRFGVDAKHQTIVSVITILFTPVL</sequence>
<dbReference type="EMBL" id="ACPB03023083">
    <property type="status" value="NOT_ANNOTATED_CDS"/>
    <property type="molecule type" value="Genomic_DNA"/>
</dbReference>
<evidence type="ECO:0000313" key="2">
    <source>
        <dbReference type="Proteomes" id="UP000015103"/>
    </source>
</evidence>
<dbReference type="InParanoid" id="T1HGI3"/>
<accession>T1HGI3</accession>
<dbReference type="HOGENOM" id="CLU_3108940_0_0_1"/>
<reference evidence="1" key="1">
    <citation type="submission" date="2015-05" db="UniProtKB">
        <authorList>
            <consortium name="EnsemblMetazoa"/>
        </authorList>
    </citation>
    <scope>IDENTIFICATION</scope>
</reference>
<dbReference type="AlphaFoldDB" id="T1HGI3"/>
<dbReference type="Proteomes" id="UP000015103">
    <property type="component" value="Unassembled WGS sequence"/>
</dbReference>
<dbReference type="VEuPathDB" id="VectorBase:RPRC003156"/>
<name>T1HGI3_RHOPR</name>
<proteinExistence type="predicted"/>
<dbReference type="EnsemblMetazoa" id="RPRC003156-RA">
    <property type="protein sequence ID" value="RPRC003156-PA"/>
    <property type="gene ID" value="RPRC003156"/>
</dbReference>
<keyword evidence="2" id="KW-1185">Reference proteome</keyword>